<reference evidence="1 2" key="1">
    <citation type="submission" date="2023-07" db="EMBL/GenBank/DDBJ databases">
        <title>Sorghum-associated microbial communities from plants grown in Nebraska, USA.</title>
        <authorList>
            <person name="Schachtman D."/>
        </authorList>
    </citation>
    <scope>NUCLEOTIDE SEQUENCE [LARGE SCALE GENOMIC DNA]</scope>
    <source>
        <strain evidence="1 2">3262</strain>
    </source>
</reference>
<evidence type="ECO:0000313" key="2">
    <source>
        <dbReference type="Proteomes" id="UP001247620"/>
    </source>
</evidence>
<evidence type="ECO:0000313" key="1">
    <source>
        <dbReference type="EMBL" id="MDR6945141.1"/>
    </source>
</evidence>
<accession>A0ABU1TIA8</accession>
<comment type="caution">
    <text evidence="1">The sequence shown here is derived from an EMBL/GenBank/DDBJ whole genome shotgun (WGS) entry which is preliminary data.</text>
</comment>
<sequence length="62" mass="6944">MPCICDTIMALNCVSLSIHLRDHILIKQLLVTNTTLRTAITALANPHFNYPGIEKLQKQSLI</sequence>
<protein>
    <submittedName>
        <fullName evidence="1">Uncharacterized protein</fullName>
    </submittedName>
</protein>
<proteinExistence type="predicted"/>
<gene>
    <name evidence="1" type="ORF">J2W55_005009</name>
</gene>
<keyword evidence="2" id="KW-1185">Reference proteome</keyword>
<dbReference type="EMBL" id="JAVDUU010000005">
    <property type="protein sequence ID" value="MDR6945141.1"/>
    <property type="molecule type" value="Genomic_DNA"/>
</dbReference>
<name>A0ABU1TIA8_9SPHI</name>
<dbReference type="Proteomes" id="UP001247620">
    <property type="component" value="Unassembled WGS sequence"/>
</dbReference>
<organism evidence="1 2">
    <name type="scientific">Mucilaginibacter pocheonensis</name>
    <dbReference type="NCBI Taxonomy" id="398050"/>
    <lineage>
        <taxon>Bacteria</taxon>
        <taxon>Pseudomonadati</taxon>
        <taxon>Bacteroidota</taxon>
        <taxon>Sphingobacteriia</taxon>
        <taxon>Sphingobacteriales</taxon>
        <taxon>Sphingobacteriaceae</taxon>
        <taxon>Mucilaginibacter</taxon>
    </lineage>
</organism>